<sequence>MQKGRGTHWAVTKESLVLSYSSDKKAGHARTPMLSLPRPIVPIRGNPRDVITFQLIFRCAISAWITTAKSNFDDRMSNIRQAAHIILRDPKAVADTRAGNCRRIAASRVSPCPFQIHVSPFPTSLVTQMPPLFHAIL</sequence>
<evidence type="ECO:0000313" key="1">
    <source>
        <dbReference type="EMBL" id="GFO41866.1"/>
    </source>
</evidence>
<dbReference type="EMBL" id="BLXT01007728">
    <property type="protein sequence ID" value="GFO41866.1"/>
    <property type="molecule type" value="Genomic_DNA"/>
</dbReference>
<dbReference type="Proteomes" id="UP000735302">
    <property type="component" value="Unassembled WGS sequence"/>
</dbReference>
<dbReference type="AlphaFoldDB" id="A0AAV4DD82"/>
<evidence type="ECO:0000313" key="2">
    <source>
        <dbReference type="Proteomes" id="UP000735302"/>
    </source>
</evidence>
<accession>A0AAV4DD82</accession>
<name>A0AAV4DD82_9GAST</name>
<organism evidence="1 2">
    <name type="scientific">Plakobranchus ocellatus</name>
    <dbReference type="NCBI Taxonomy" id="259542"/>
    <lineage>
        <taxon>Eukaryota</taxon>
        <taxon>Metazoa</taxon>
        <taxon>Spiralia</taxon>
        <taxon>Lophotrochozoa</taxon>
        <taxon>Mollusca</taxon>
        <taxon>Gastropoda</taxon>
        <taxon>Heterobranchia</taxon>
        <taxon>Euthyneura</taxon>
        <taxon>Panpulmonata</taxon>
        <taxon>Sacoglossa</taxon>
        <taxon>Placobranchoidea</taxon>
        <taxon>Plakobranchidae</taxon>
        <taxon>Plakobranchus</taxon>
    </lineage>
</organism>
<comment type="caution">
    <text evidence="1">The sequence shown here is derived from an EMBL/GenBank/DDBJ whole genome shotgun (WGS) entry which is preliminary data.</text>
</comment>
<gene>
    <name evidence="1" type="ORF">PoB_006837100</name>
</gene>
<reference evidence="1 2" key="1">
    <citation type="journal article" date="2021" name="Elife">
        <title>Chloroplast acquisition without the gene transfer in kleptoplastic sea slugs, Plakobranchus ocellatus.</title>
        <authorList>
            <person name="Maeda T."/>
            <person name="Takahashi S."/>
            <person name="Yoshida T."/>
            <person name="Shimamura S."/>
            <person name="Takaki Y."/>
            <person name="Nagai Y."/>
            <person name="Toyoda A."/>
            <person name="Suzuki Y."/>
            <person name="Arimoto A."/>
            <person name="Ishii H."/>
            <person name="Satoh N."/>
            <person name="Nishiyama T."/>
            <person name="Hasebe M."/>
            <person name="Maruyama T."/>
            <person name="Minagawa J."/>
            <person name="Obokata J."/>
            <person name="Shigenobu S."/>
        </authorList>
    </citation>
    <scope>NUCLEOTIDE SEQUENCE [LARGE SCALE GENOMIC DNA]</scope>
</reference>
<protein>
    <submittedName>
        <fullName evidence="1">Uncharacterized protein</fullName>
    </submittedName>
</protein>
<proteinExistence type="predicted"/>
<keyword evidence="2" id="KW-1185">Reference proteome</keyword>